<keyword evidence="3" id="KW-1185">Reference proteome</keyword>
<evidence type="ECO:0000313" key="2">
    <source>
        <dbReference type="EMBL" id="KGP72916.1"/>
    </source>
</evidence>
<dbReference type="AlphaFoldDB" id="A0A0A2TFQ1"/>
<sequence length="136" mass="16403">MSSGMLLWTLFLFMIFFIGIIKYFCYPIPILQHYSEQPPTHSTSLRKMYYILQVNGYIPFTHVKVGKVNVDIALLDVKVAILYYRAQDLLFPAKKRRMEKHKQFLQRNGWTVWYVREKDLTQQFHQTMHKIKDLKK</sequence>
<accession>A0A0A2TFQ1</accession>
<keyword evidence="1" id="KW-0472">Membrane</keyword>
<name>A0A0A2TFQ1_9BACI</name>
<protein>
    <recommendedName>
        <fullName evidence="4">DUF559 domain-containing protein</fullName>
    </recommendedName>
</protein>
<feature type="transmembrane region" description="Helical" evidence="1">
    <location>
        <begin position="6"/>
        <end position="25"/>
    </location>
</feature>
<evidence type="ECO:0008006" key="4">
    <source>
        <dbReference type="Google" id="ProtNLM"/>
    </source>
</evidence>
<proteinExistence type="predicted"/>
<keyword evidence="1" id="KW-0812">Transmembrane</keyword>
<reference evidence="2 3" key="1">
    <citation type="journal article" date="2015" name="Stand. Genomic Sci.">
        <title>High quality draft genome sequence of the moderately halophilic bacterium Pontibacillus yanchengensis Y32(T) and comparison among Pontibacillus genomes.</title>
        <authorList>
            <person name="Huang J."/>
            <person name="Qiao Z.X."/>
            <person name="Tang J.W."/>
            <person name="Wang G."/>
        </authorList>
    </citation>
    <scope>NUCLEOTIDE SEQUENCE [LARGE SCALE GENOMIC DNA]</scope>
    <source>
        <strain evidence="2 3">Y32</strain>
    </source>
</reference>
<evidence type="ECO:0000256" key="1">
    <source>
        <dbReference type="SAM" id="Phobius"/>
    </source>
</evidence>
<comment type="caution">
    <text evidence="2">The sequence shown here is derived from an EMBL/GenBank/DDBJ whole genome shotgun (WGS) entry which is preliminary data.</text>
</comment>
<dbReference type="Gene3D" id="3.40.960.10">
    <property type="entry name" value="VSR Endonuclease"/>
    <property type="match status" value="1"/>
</dbReference>
<dbReference type="RefSeq" id="WP_036818849.1">
    <property type="nucleotide sequence ID" value="NZ_AVBF01000021.1"/>
</dbReference>
<dbReference type="eggNOG" id="ENOG5032KEN">
    <property type="taxonomic scope" value="Bacteria"/>
</dbReference>
<dbReference type="OrthoDB" id="2691723at2"/>
<dbReference type="EMBL" id="AVBF01000021">
    <property type="protein sequence ID" value="KGP72916.1"/>
    <property type="molecule type" value="Genomic_DNA"/>
</dbReference>
<organism evidence="2 3">
    <name type="scientific">Pontibacillus yanchengensis Y32</name>
    <dbReference type="NCBI Taxonomy" id="1385514"/>
    <lineage>
        <taxon>Bacteria</taxon>
        <taxon>Bacillati</taxon>
        <taxon>Bacillota</taxon>
        <taxon>Bacilli</taxon>
        <taxon>Bacillales</taxon>
        <taxon>Bacillaceae</taxon>
        <taxon>Pontibacillus</taxon>
    </lineage>
</organism>
<evidence type="ECO:0000313" key="3">
    <source>
        <dbReference type="Proteomes" id="UP000030147"/>
    </source>
</evidence>
<keyword evidence="1" id="KW-1133">Transmembrane helix</keyword>
<dbReference type="Proteomes" id="UP000030147">
    <property type="component" value="Unassembled WGS sequence"/>
</dbReference>
<gene>
    <name evidence="2" type="ORF">N782_09845</name>
</gene>